<dbReference type="InterPro" id="IPR000477">
    <property type="entry name" value="RT_dom"/>
</dbReference>
<dbReference type="PANTHER" id="PTHR46890">
    <property type="entry name" value="NON-LTR RETROLELEMENT REVERSE TRANSCRIPTASE-LIKE PROTEIN-RELATED"/>
    <property type="match status" value="1"/>
</dbReference>
<comment type="caution">
    <text evidence="4">The sequence shown here is derived from an EMBL/GenBank/DDBJ whole genome shotgun (WGS) entry which is preliminary data.</text>
</comment>
<evidence type="ECO:0008006" key="6">
    <source>
        <dbReference type="Google" id="ProtNLM"/>
    </source>
</evidence>
<evidence type="ECO:0000259" key="3">
    <source>
        <dbReference type="Pfam" id="PF13966"/>
    </source>
</evidence>
<dbReference type="GO" id="GO:0004523">
    <property type="term" value="F:RNA-DNA hybrid ribonuclease activity"/>
    <property type="evidence" value="ECO:0007669"/>
    <property type="project" value="InterPro"/>
</dbReference>
<gene>
    <name evidence="4" type="ORF">D8674_019300</name>
</gene>
<dbReference type="InterPro" id="IPR036397">
    <property type="entry name" value="RNaseH_sf"/>
</dbReference>
<keyword evidence="5" id="KW-1185">Reference proteome</keyword>
<dbReference type="InterPro" id="IPR052343">
    <property type="entry name" value="Retrotransposon-Effector_Assoc"/>
</dbReference>
<dbReference type="Pfam" id="PF13966">
    <property type="entry name" value="zf-RVT"/>
    <property type="match status" value="1"/>
</dbReference>
<evidence type="ECO:0000313" key="5">
    <source>
        <dbReference type="Proteomes" id="UP000327157"/>
    </source>
</evidence>
<reference evidence="5" key="2">
    <citation type="submission" date="2019-10" db="EMBL/GenBank/DDBJ databases">
        <title>A de novo genome assembly of a pear dwarfing rootstock.</title>
        <authorList>
            <person name="Wang F."/>
            <person name="Wang J."/>
            <person name="Li S."/>
            <person name="Zhang Y."/>
            <person name="Fang M."/>
            <person name="Ma L."/>
            <person name="Zhao Y."/>
            <person name="Jiang S."/>
        </authorList>
    </citation>
    <scope>NUCLEOTIDE SEQUENCE [LARGE SCALE GENOMIC DNA]</scope>
</reference>
<dbReference type="EMBL" id="SMOL01000487">
    <property type="protein sequence ID" value="KAB2611268.1"/>
    <property type="molecule type" value="Genomic_DNA"/>
</dbReference>
<dbReference type="Pfam" id="PF13456">
    <property type="entry name" value="RVT_3"/>
    <property type="match status" value="1"/>
</dbReference>
<feature type="domain" description="Reverse transcriptase" evidence="1">
    <location>
        <begin position="83"/>
        <end position="173"/>
    </location>
</feature>
<dbReference type="InterPro" id="IPR026960">
    <property type="entry name" value="RVT-Znf"/>
</dbReference>
<dbReference type="Gene3D" id="3.30.420.10">
    <property type="entry name" value="Ribonuclease H-like superfamily/Ribonuclease H"/>
    <property type="match status" value="1"/>
</dbReference>
<feature type="domain" description="Reverse transcriptase zinc-binding" evidence="3">
    <location>
        <begin position="236"/>
        <end position="297"/>
    </location>
</feature>
<name>A0A5N5G7M7_9ROSA</name>
<dbReference type="GO" id="GO:0003676">
    <property type="term" value="F:nucleic acid binding"/>
    <property type="evidence" value="ECO:0007669"/>
    <property type="project" value="InterPro"/>
</dbReference>
<dbReference type="AlphaFoldDB" id="A0A5N5G7M7"/>
<reference evidence="4 5" key="1">
    <citation type="submission" date="2019-09" db="EMBL/GenBank/DDBJ databases">
        <authorList>
            <person name="Ou C."/>
        </authorList>
    </citation>
    <scope>NUCLEOTIDE SEQUENCE [LARGE SCALE GENOMIC DNA]</scope>
    <source>
        <strain evidence="4">S2</strain>
        <tissue evidence="4">Leaf</tissue>
    </source>
</reference>
<dbReference type="InterPro" id="IPR044730">
    <property type="entry name" value="RNase_H-like_dom_plant"/>
</dbReference>
<dbReference type="InterPro" id="IPR002156">
    <property type="entry name" value="RNaseH_domain"/>
</dbReference>
<evidence type="ECO:0000259" key="2">
    <source>
        <dbReference type="Pfam" id="PF13456"/>
    </source>
</evidence>
<evidence type="ECO:0000313" key="4">
    <source>
        <dbReference type="EMBL" id="KAB2611268.1"/>
    </source>
</evidence>
<dbReference type="CDD" id="cd01650">
    <property type="entry name" value="RT_nLTR_like"/>
    <property type="match status" value="1"/>
</dbReference>
<organism evidence="4 5">
    <name type="scientific">Pyrus ussuriensis x Pyrus communis</name>
    <dbReference type="NCBI Taxonomy" id="2448454"/>
    <lineage>
        <taxon>Eukaryota</taxon>
        <taxon>Viridiplantae</taxon>
        <taxon>Streptophyta</taxon>
        <taxon>Embryophyta</taxon>
        <taxon>Tracheophyta</taxon>
        <taxon>Spermatophyta</taxon>
        <taxon>Magnoliopsida</taxon>
        <taxon>eudicotyledons</taxon>
        <taxon>Gunneridae</taxon>
        <taxon>Pentapetalae</taxon>
        <taxon>rosids</taxon>
        <taxon>fabids</taxon>
        <taxon>Rosales</taxon>
        <taxon>Rosaceae</taxon>
        <taxon>Amygdaloideae</taxon>
        <taxon>Maleae</taxon>
        <taxon>Pyrus</taxon>
    </lineage>
</organism>
<dbReference type="Pfam" id="PF00078">
    <property type="entry name" value="RVT_1"/>
    <property type="match status" value="1"/>
</dbReference>
<reference evidence="4 5" key="3">
    <citation type="submission" date="2019-11" db="EMBL/GenBank/DDBJ databases">
        <title>A de novo genome assembly of a pear dwarfing rootstock.</title>
        <authorList>
            <person name="Wang F."/>
            <person name="Wang J."/>
            <person name="Li S."/>
            <person name="Zhang Y."/>
            <person name="Fang M."/>
            <person name="Ma L."/>
            <person name="Zhao Y."/>
            <person name="Jiang S."/>
        </authorList>
    </citation>
    <scope>NUCLEOTIDE SEQUENCE [LARGE SCALE GENOMIC DNA]</scope>
    <source>
        <strain evidence="4">S2</strain>
        <tissue evidence="4">Leaf</tissue>
    </source>
</reference>
<protein>
    <recommendedName>
        <fullName evidence="6">Reverse transcriptase domain-containing protein</fullName>
    </recommendedName>
</protein>
<evidence type="ECO:0000259" key="1">
    <source>
        <dbReference type="Pfam" id="PF00078"/>
    </source>
</evidence>
<dbReference type="OrthoDB" id="1732656at2759"/>
<accession>A0A5N5G7M7</accession>
<dbReference type="Proteomes" id="UP000327157">
    <property type="component" value="Chromosome 17"/>
</dbReference>
<sequence length="475" mass="53555">MEYFTKLFDSRGATKILRVVVPKVSVEMNQELFRLVSNDEIKFSLFQMHPIRAPRLDVCDGVRFILSSGRMLRKINYTHVTLIPKKLDPTSMTQLHPISLCNVIYKICSKVLTNRLKVILPDIVSPSQSAFIPGRLISDNCLVASEIAHYMHRKNNGWNGVMALKLDISKAYDPKGLVQPKRGIRQGDPFLFNPVDTMIWTKEPMGVFTTKSAYFVARTCHCIGGDEPMGSMINEDTKFLWKALWQATAPRKVKICVWRGCMDALPSKVNLTKRRVLMKDVCGLCDKEVETIEHALFGFEDGLCGWLAHMAQLLSKDSFELLLVLLWSIWKIGLHGGIGIVVRNSEGEFIAAMVVWENGIRSVLHAEAVVARATAVFTRQWSTEQVQGEGDALMVISAIQNEGTAHQGPYGHLFADTRQILQSFKQWNVSFGRRDTNKVAHHLARFSLALDHPASWFEEPPDVIFDVLLEDSISS</sequence>
<dbReference type="PANTHER" id="PTHR46890:SF48">
    <property type="entry name" value="RNA-DIRECTED DNA POLYMERASE"/>
    <property type="match status" value="1"/>
</dbReference>
<feature type="domain" description="RNase H type-1" evidence="2">
    <location>
        <begin position="335"/>
        <end position="446"/>
    </location>
</feature>
<dbReference type="CDD" id="cd06222">
    <property type="entry name" value="RNase_H_like"/>
    <property type="match status" value="1"/>
</dbReference>
<proteinExistence type="predicted"/>